<dbReference type="InterPro" id="IPR051685">
    <property type="entry name" value="Ycf3/AcsC/BcsC/TPR_MFPF"/>
</dbReference>
<dbReference type="SMART" id="SM00028">
    <property type="entry name" value="TPR"/>
    <property type="match status" value="4"/>
</dbReference>
<dbReference type="PROSITE" id="PS50005">
    <property type="entry name" value="TPR"/>
    <property type="match status" value="1"/>
</dbReference>
<gene>
    <name evidence="6" type="primary">bepA_3</name>
    <name evidence="6" type="ORF">PbB2_01874</name>
</gene>
<reference evidence="6 7" key="1">
    <citation type="journal article" date="2018" name="Genome Announc.">
        <title>Draft Genome Sequence of "Candidatus Phycosocius bacilliformis," an Alphaproteobacterial Ectosymbiont of the Hydrocarbon-Producing Green Alga Botryococcus braunii.</title>
        <authorList>
            <person name="Tanabe Y."/>
            <person name="Yamaguchi H."/>
            <person name="Watanabe M.M."/>
        </authorList>
    </citation>
    <scope>NUCLEOTIDE SEQUENCE [LARGE SCALE GENOMIC DNA]</scope>
    <source>
        <strain evidence="6 7">BOTRYCO-2</strain>
    </source>
</reference>
<dbReference type="Pfam" id="PF13432">
    <property type="entry name" value="TPR_16"/>
    <property type="match status" value="1"/>
</dbReference>
<dbReference type="RefSeq" id="WP_108985064.1">
    <property type="nucleotide sequence ID" value="NZ_BFBR01000005.1"/>
</dbReference>
<dbReference type="NCBIfam" id="TIGR03142">
    <property type="entry name" value="cytochro_ccmI"/>
    <property type="match status" value="1"/>
</dbReference>
<keyword evidence="7" id="KW-1185">Reference proteome</keyword>
<dbReference type="InterPro" id="IPR017560">
    <property type="entry name" value="Cyt_c_biogenesis_CcmI"/>
</dbReference>
<evidence type="ECO:0000256" key="3">
    <source>
        <dbReference type="ARBA" id="ARBA00022803"/>
    </source>
</evidence>
<evidence type="ECO:0000313" key="7">
    <source>
        <dbReference type="Proteomes" id="UP000245086"/>
    </source>
</evidence>
<dbReference type="InterPro" id="IPR011990">
    <property type="entry name" value="TPR-like_helical_dom_sf"/>
</dbReference>
<evidence type="ECO:0000256" key="5">
    <source>
        <dbReference type="SAM" id="Phobius"/>
    </source>
</evidence>
<dbReference type="AlphaFoldDB" id="A0A2P2EAX6"/>
<name>A0A2P2EAX6_9PROT</name>
<feature type="transmembrane region" description="Helical" evidence="5">
    <location>
        <begin position="99"/>
        <end position="122"/>
    </location>
</feature>
<feature type="repeat" description="TPR" evidence="4">
    <location>
        <begin position="167"/>
        <end position="200"/>
    </location>
</feature>
<keyword evidence="5" id="KW-0812">Transmembrane</keyword>
<accession>A0A2P2EAX6</accession>
<keyword evidence="6" id="KW-0378">Hydrolase</keyword>
<dbReference type="GO" id="GO:0017004">
    <property type="term" value="P:cytochrome complex assembly"/>
    <property type="evidence" value="ECO:0007669"/>
    <property type="project" value="UniProtKB-KW"/>
</dbReference>
<dbReference type="PANTHER" id="PTHR44943">
    <property type="entry name" value="CELLULOSE SYNTHASE OPERON PROTEIN C"/>
    <property type="match status" value="1"/>
</dbReference>
<evidence type="ECO:0000313" key="6">
    <source>
        <dbReference type="EMBL" id="GBF58202.1"/>
    </source>
</evidence>
<dbReference type="OrthoDB" id="9815847at2"/>
<dbReference type="GO" id="GO:0008233">
    <property type="term" value="F:peptidase activity"/>
    <property type="evidence" value="ECO:0007669"/>
    <property type="project" value="UniProtKB-KW"/>
</dbReference>
<keyword evidence="5" id="KW-1133">Transmembrane helix</keyword>
<keyword evidence="2" id="KW-0201">Cytochrome c-type biogenesis</keyword>
<dbReference type="InterPro" id="IPR019734">
    <property type="entry name" value="TPR_rpt"/>
</dbReference>
<keyword evidence="5" id="KW-0472">Membrane</keyword>
<dbReference type="Gene3D" id="1.25.40.10">
    <property type="entry name" value="Tetratricopeptide repeat domain"/>
    <property type="match status" value="2"/>
</dbReference>
<evidence type="ECO:0000256" key="2">
    <source>
        <dbReference type="ARBA" id="ARBA00022748"/>
    </source>
</evidence>
<evidence type="ECO:0000256" key="4">
    <source>
        <dbReference type="PROSITE-ProRule" id="PRU00339"/>
    </source>
</evidence>
<dbReference type="Proteomes" id="UP000245086">
    <property type="component" value="Unassembled WGS sequence"/>
</dbReference>
<proteinExistence type="predicted"/>
<keyword evidence="6" id="KW-0645">Protease</keyword>
<keyword evidence="3 4" id="KW-0802">TPR repeat</keyword>
<comment type="caution">
    <text evidence="6">The sequence shown here is derived from an EMBL/GenBank/DDBJ whole genome shotgun (WGS) entry which is preliminary data.</text>
</comment>
<feature type="transmembrane region" description="Helical" evidence="5">
    <location>
        <begin position="12"/>
        <end position="34"/>
    </location>
</feature>
<dbReference type="GO" id="GO:0006508">
    <property type="term" value="P:proteolysis"/>
    <property type="evidence" value="ECO:0007669"/>
    <property type="project" value="UniProtKB-KW"/>
</dbReference>
<dbReference type="EMBL" id="BFBR01000005">
    <property type="protein sequence ID" value="GBF58202.1"/>
    <property type="molecule type" value="Genomic_DNA"/>
</dbReference>
<keyword evidence="1" id="KW-0677">Repeat</keyword>
<evidence type="ECO:0000256" key="1">
    <source>
        <dbReference type="ARBA" id="ARBA00022737"/>
    </source>
</evidence>
<organism evidence="6 7">
    <name type="scientific">Candidatus Phycosocius bacilliformis</name>
    <dbReference type="NCBI Taxonomy" id="1445552"/>
    <lineage>
        <taxon>Bacteria</taxon>
        <taxon>Pseudomonadati</taxon>
        <taxon>Pseudomonadota</taxon>
        <taxon>Alphaproteobacteria</taxon>
        <taxon>Caulobacterales</taxon>
        <taxon>Caulobacterales incertae sedis</taxon>
        <taxon>Candidatus Phycosocius</taxon>
    </lineage>
</organism>
<sequence>MSPNIMFDIPALFSTGTFWLALLAALVGAAWWVLRAGARGQSLEADRADLQVYQDQIAEVERDLVQGRISPEAAQAGRLEIGRRLVQARDRVLQDGPRLNRFVLTAVAASIALGAGGLYLFFGSPHKADQPFAAREAELLSRAPETLNEDEVMLLLQEQARKVPTDPKPHALMAQVLSGAGRDQDALRAYQAALRRDPNNADLIAETGAVLMRLNRDVVGPDAEAAFEAALKLDPSSANVRFYLGLADWQAGRKAEALSAWREAFVANAAKKDAQRQLVFRVADVLSQLDRGPSDAAAGGAGPMAGMANASPEEQKAFIETMVASRVERLTANPSDPGLRLSAARVLLMTGKFDQARQVLSAGQALSSKDPLMAAIYDMALKSVPPPGTPVFGSPSPEVIPKR</sequence>
<dbReference type="PANTHER" id="PTHR44943:SF8">
    <property type="entry name" value="TPR REPEAT-CONTAINING PROTEIN MJ0263"/>
    <property type="match status" value="1"/>
</dbReference>
<dbReference type="SUPFAM" id="SSF48452">
    <property type="entry name" value="TPR-like"/>
    <property type="match status" value="1"/>
</dbReference>
<protein>
    <submittedName>
        <fullName evidence="6">Beta-barrel assembly-enhancing protease</fullName>
    </submittedName>
</protein>